<evidence type="ECO:0000256" key="1">
    <source>
        <dbReference type="SAM" id="MobiDB-lite"/>
    </source>
</evidence>
<dbReference type="EMBL" id="CAJOAZ010000828">
    <property type="protein sequence ID" value="CAF3719623.1"/>
    <property type="molecule type" value="Genomic_DNA"/>
</dbReference>
<dbReference type="PANTHER" id="PTHR34315:SF1">
    <property type="entry name" value="INTRADIOL RING-CLEAVAGE DIOXYGENASES DOMAIN-CONTAINING PROTEIN-RELATED"/>
    <property type="match status" value="1"/>
</dbReference>
<evidence type="ECO:0000313" key="4">
    <source>
        <dbReference type="EMBL" id="CAF1444754.1"/>
    </source>
</evidence>
<dbReference type="Pfam" id="PF00775">
    <property type="entry name" value="Dioxygenase_C"/>
    <property type="match status" value="1"/>
</dbReference>
<dbReference type="Gene3D" id="2.60.130.10">
    <property type="entry name" value="Aromatic compound dioxygenase"/>
    <property type="match status" value="1"/>
</dbReference>
<evidence type="ECO:0000313" key="6">
    <source>
        <dbReference type="Proteomes" id="UP000663844"/>
    </source>
</evidence>
<feature type="domain" description="Intradiol ring-cleavage dioxygenases" evidence="3">
    <location>
        <begin position="42"/>
        <end position="135"/>
    </location>
</feature>
<dbReference type="PANTHER" id="PTHR34315">
    <property type="match status" value="1"/>
</dbReference>
<proteinExistence type="predicted"/>
<dbReference type="CDD" id="cd03457">
    <property type="entry name" value="intradiol_dioxygenase_like"/>
    <property type="match status" value="1"/>
</dbReference>
<accession>A0A818W361</accession>
<name>A0A818W361_9BILA</name>
<sequence length="278" mass="29936">MLSIKFIITAILLLLLAITVTNGSKKRSVVSGCTLTPEIEEGPYYYNGSLVRQNITESLNGIPFTLTLNVIDTNNCSAIVNAAVDIWHCNTVGVYSHFETSTLSTTTYLRGIQLTDTNGQAKFITIYPGYYGGRATHIHVKVRFGGTETSSGSIYYWGGHTSHTGQIFFNDSITTLVQNTAYYSSNTASRTLNSVDRVYTQQDGVDSLVTLAYVDQTKGVSGGLTGKITLKVDSTVGISSSSTSQTTTTTKASTSSTAQQQHGQQNQHGQQSQPGQRG</sequence>
<dbReference type="Proteomes" id="UP000663845">
    <property type="component" value="Unassembled WGS sequence"/>
</dbReference>
<gene>
    <name evidence="4" type="ORF">JYZ213_LOCUS40338</name>
    <name evidence="5" type="ORF">OXD698_LOCUS13549</name>
</gene>
<dbReference type="GO" id="GO:0008199">
    <property type="term" value="F:ferric iron binding"/>
    <property type="evidence" value="ECO:0007669"/>
    <property type="project" value="InterPro"/>
</dbReference>
<dbReference type="SUPFAM" id="SSF49482">
    <property type="entry name" value="Aromatic compound dioxygenase"/>
    <property type="match status" value="1"/>
</dbReference>
<evidence type="ECO:0000256" key="2">
    <source>
        <dbReference type="SAM" id="SignalP"/>
    </source>
</evidence>
<keyword evidence="2" id="KW-0732">Signal</keyword>
<dbReference type="GO" id="GO:0016702">
    <property type="term" value="F:oxidoreductase activity, acting on single donors with incorporation of molecular oxygen, incorporation of two atoms of oxygen"/>
    <property type="evidence" value="ECO:0007669"/>
    <property type="project" value="InterPro"/>
</dbReference>
<feature type="compositionally biased region" description="Low complexity" evidence="1">
    <location>
        <begin position="239"/>
        <end position="278"/>
    </location>
</feature>
<dbReference type="AlphaFoldDB" id="A0A818W361"/>
<dbReference type="InterPro" id="IPR000627">
    <property type="entry name" value="Intradiol_dOase_C"/>
</dbReference>
<feature type="region of interest" description="Disordered" evidence="1">
    <location>
        <begin position="238"/>
        <end position="278"/>
    </location>
</feature>
<reference evidence="5" key="1">
    <citation type="submission" date="2021-02" db="EMBL/GenBank/DDBJ databases">
        <authorList>
            <person name="Nowell W R."/>
        </authorList>
    </citation>
    <scope>NUCLEOTIDE SEQUENCE</scope>
</reference>
<evidence type="ECO:0000259" key="3">
    <source>
        <dbReference type="Pfam" id="PF00775"/>
    </source>
</evidence>
<feature type="chain" id="PRO_5035692242" description="Intradiol ring-cleavage dioxygenases domain-containing protein" evidence="2">
    <location>
        <begin position="24"/>
        <end position="278"/>
    </location>
</feature>
<dbReference type="InterPro" id="IPR015889">
    <property type="entry name" value="Intradiol_dOase_core"/>
</dbReference>
<organism evidence="5 6">
    <name type="scientific">Adineta steineri</name>
    <dbReference type="NCBI Taxonomy" id="433720"/>
    <lineage>
        <taxon>Eukaryota</taxon>
        <taxon>Metazoa</taxon>
        <taxon>Spiralia</taxon>
        <taxon>Gnathifera</taxon>
        <taxon>Rotifera</taxon>
        <taxon>Eurotatoria</taxon>
        <taxon>Bdelloidea</taxon>
        <taxon>Adinetida</taxon>
        <taxon>Adinetidae</taxon>
        <taxon>Adineta</taxon>
    </lineage>
</organism>
<dbReference type="Proteomes" id="UP000663844">
    <property type="component" value="Unassembled WGS sequence"/>
</dbReference>
<protein>
    <recommendedName>
        <fullName evidence="3">Intradiol ring-cleavage dioxygenases domain-containing protein</fullName>
    </recommendedName>
</protein>
<comment type="caution">
    <text evidence="5">The sequence shown here is derived from an EMBL/GenBank/DDBJ whole genome shotgun (WGS) entry which is preliminary data.</text>
</comment>
<evidence type="ECO:0000313" key="5">
    <source>
        <dbReference type="EMBL" id="CAF3719623.1"/>
    </source>
</evidence>
<feature type="signal peptide" evidence="2">
    <location>
        <begin position="1"/>
        <end position="23"/>
    </location>
</feature>
<dbReference type="EMBL" id="CAJNOG010001453">
    <property type="protein sequence ID" value="CAF1444754.1"/>
    <property type="molecule type" value="Genomic_DNA"/>
</dbReference>